<accession>A0A1G2QES7</accession>
<dbReference type="Proteomes" id="UP000177043">
    <property type="component" value="Unassembled WGS sequence"/>
</dbReference>
<protein>
    <submittedName>
        <fullName evidence="1">Uncharacterized protein</fullName>
    </submittedName>
</protein>
<dbReference type="AlphaFoldDB" id="A0A1G2QES7"/>
<name>A0A1G2QES7_9BACT</name>
<comment type="caution">
    <text evidence="1">The sequence shown here is derived from an EMBL/GenBank/DDBJ whole genome shotgun (WGS) entry which is preliminary data.</text>
</comment>
<reference evidence="1 2" key="1">
    <citation type="journal article" date="2016" name="Nat. Commun.">
        <title>Thousands of microbial genomes shed light on interconnected biogeochemical processes in an aquifer system.</title>
        <authorList>
            <person name="Anantharaman K."/>
            <person name="Brown C.T."/>
            <person name="Hug L.A."/>
            <person name="Sharon I."/>
            <person name="Castelle C.J."/>
            <person name="Probst A.J."/>
            <person name="Thomas B.C."/>
            <person name="Singh A."/>
            <person name="Wilkins M.J."/>
            <person name="Karaoz U."/>
            <person name="Brodie E.L."/>
            <person name="Williams K.H."/>
            <person name="Hubbard S.S."/>
            <person name="Banfield J.F."/>
        </authorList>
    </citation>
    <scope>NUCLEOTIDE SEQUENCE [LARGE SCALE GENOMIC DNA]</scope>
</reference>
<gene>
    <name evidence="1" type="ORF">A2571_02305</name>
</gene>
<sequence>MKKNFNEKIVGLSIPDSDIKGWMQELRQSKLTQAEIDDFLANLNLTYANKLMTRATKVENELKGSVEYLEDKYGHQITPEAEDCLRQMIDKMLSDHENKINIDRGEELKLEDGDYEHERG</sequence>
<organism evidence="1 2">
    <name type="scientific">Candidatus Vogelbacteria bacterium RIFOXYD1_FULL_44_32</name>
    <dbReference type="NCBI Taxonomy" id="1802438"/>
    <lineage>
        <taxon>Bacteria</taxon>
        <taxon>Candidatus Vogeliibacteriota</taxon>
    </lineage>
</organism>
<evidence type="ECO:0000313" key="1">
    <source>
        <dbReference type="EMBL" id="OHA58579.1"/>
    </source>
</evidence>
<dbReference type="EMBL" id="MHTJ01000003">
    <property type="protein sequence ID" value="OHA58579.1"/>
    <property type="molecule type" value="Genomic_DNA"/>
</dbReference>
<proteinExistence type="predicted"/>
<evidence type="ECO:0000313" key="2">
    <source>
        <dbReference type="Proteomes" id="UP000177043"/>
    </source>
</evidence>